<dbReference type="GeneID" id="90829925"/>
<dbReference type="AlphaFoldDB" id="A0AAJ8LH29"/>
<evidence type="ECO:0000313" key="2">
    <source>
        <dbReference type="EMBL" id="WWD17632.1"/>
    </source>
</evidence>
<reference evidence="2" key="1">
    <citation type="submission" date="2017-08" db="EMBL/GenBank/DDBJ databases">
        <authorList>
            <person name="Cuomo C."/>
            <person name="Billmyre B."/>
            <person name="Heitman J."/>
        </authorList>
    </citation>
    <scope>NUCLEOTIDE SEQUENCE</scope>
    <source>
        <strain evidence="2">CBS 12478</strain>
    </source>
</reference>
<accession>A0AAJ8LH29</accession>
<protein>
    <submittedName>
        <fullName evidence="2">Uncharacterized protein</fullName>
    </submittedName>
</protein>
<keyword evidence="3" id="KW-1185">Reference proteome</keyword>
<feature type="compositionally biased region" description="Polar residues" evidence="1">
    <location>
        <begin position="79"/>
        <end position="89"/>
    </location>
</feature>
<dbReference type="RefSeq" id="XP_065823154.1">
    <property type="nucleotide sequence ID" value="XM_065967082.1"/>
</dbReference>
<name>A0AAJ8LH29_9TREE</name>
<dbReference type="KEGG" id="ksn:90829925"/>
<reference evidence="2" key="2">
    <citation type="submission" date="2024-01" db="EMBL/GenBank/DDBJ databases">
        <title>Comparative genomics of Cryptococcus and Kwoniella reveals pathogenesis evolution and contrasting modes of karyotype evolution via chromosome fusion or intercentromeric recombination.</title>
        <authorList>
            <person name="Coelho M.A."/>
            <person name="David-Palma M."/>
            <person name="Shea T."/>
            <person name="Bowers K."/>
            <person name="McGinley-Smith S."/>
            <person name="Mohammad A.W."/>
            <person name="Gnirke A."/>
            <person name="Yurkov A.M."/>
            <person name="Nowrousian M."/>
            <person name="Sun S."/>
            <person name="Cuomo C.A."/>
            <person name="Heitman J."/>
        </authorList>
    </citation>
    <scope>NUCLEOTIDE SEQUENCE</scope>
    <source>
        <strain evidence="2">CBS 12478</strain>
    </source>
</reference>
<feature type="region of interest" description="Disordered" evidence="1">
    <location>
        <begin position="78"/>
        <end position="111"/>
    </location>
</feature>
<feature type="compositionally biased region" description="Basic and acidic residues" evidence="1">
    <location>
        <begin position="90"/>
        <end position="99"/>
    </location>
</feature>
<proteinExistence type="predicted"/>
<dbReference type="EMBL" id="CP144054">
    <property type="protein sequence ID" value="WWD17632.1"/>
    <property type="molecule type" value="Genomic_DNA"/>
</dbReference>
<evidence type="ECO:0000313" key="3">
    <source>
        <dbReference type="Proteomes" id="UP000322225"/>
    </source>
</evidence>
<organism evidence="2 3">
    <name type="scientific">Kwoniella shandongensis</name>
    <dbReference type="NCBI Taxonomy" id="1734106"/>
    <lineage>
        <taxon>Eukaryota</taxon>
        <taxon>Fungi</taxon>
        <taxon>Dikarya</taxon>
        <taxon>Basidiomycota</taxon>
        <taxon>Agaricomycotina</taxon>
        <taxon>Tremellomycetes</taxon>
        <taxon>Tremellales</taxon>
        <taxon>Cryptococcaceae</taxon>
        <taxon>Kwoniella</taxon>
    </lineage>
</organism>
<evidence type="ECO:0000256" key="1">
    <source>
        <dbReference type="SAM" id="MobiDB-lite"/>
    </source>
</evidence>
<dbReference type="Proteomes" id="UP000322225">
    <property type="component" value="Chromosome 4"/>
</dbReference>
<sequence length="171" mass="18966">MRRVVAKLNSEGVHTISTSIHATAISTSSTGYVDDSIDYVQYIDRITSGGPTIMTSDRSSLSRHHQLKKFISLTDIHTHSPSTTTVSDDIQSHETKQSESKQGPRRGRSNKRRLACQAFLQILRGSSRFGRAPLYSERPVRSEDGQVVFSDLTESCLDDERGGDHGFILIS</sequence>
<gene>
    <name evidence="2" type="ORF">CI109_102073</name>
</gene>